<keyword evidence="5" id="KW-1185">Reference proteome</keyword>
<dbReference type="AlphaFoldDB" id="A0A3R9MPJ7"/>
<evidence type="ECO:0000259" key="3">
    <source>
        <dbReference type="Pfam" id="PF13568"/>
    </source>
</evidence>
<evidence type="ECO:0000313" key="5">
    <source>
        <dbReference type="Proteomes" id="UP000273500"/>
    </source>
</evidence>
<proteinExistence type="predicted"/>
<keyword evidence="2" id="KW-0472">Membrane</keyword>
<dbReference type="EMBL" id="RWIT01000014">
    <property type="protein sequence ID" value="RSK45329.1"/>
    <property type="molecule type" value="Genomic_DNA"/>
</dbReference>
<protein>
    <submittedName>
        <fullName evidence="4">PorT family protein</fullName>
    </submittedName>
</protein>
<gene>
    <name evidence="4" type="ORF">EI291_18395</name>
</gene>
<organism evidence="4 5">
    <name type="scientific">Hymenobacter rigui</name>
    <dbReference type="NCBI Taxonomy" id="334424"/>
    <lineage>
        <taxon>Bacteria</taxon>
        <taxon>Pseudomonadati</taxon>
        <taxon>Bacteroidota</taxon>
        <taxon>Cytophagia</taxon>
        <taxon>Cytophagales</taxon>
        <taxon>Hymenobacteraceae</taxon>
        <taxon>Hymenobacter</taxon>
    </lineage>
</organism>
<reference evidence="4 5" key="1">
    <citation type="submission" date="2018-12" db="EMBL/GenBank/DDBJ databases">
        <authorList>
            <person name="Feng G."/>
            <person name="Zhu H."/>
        </authorList>
    </citation>
    <scope>NUCLEOTIDE SEQUENCE [LARGE SCALE GENOMIC DNA]</scope>
    <source>
        <strain evidence="4 5">KCTC 12533</strain>
    </source>
</reference>
<evidence type="ECO:0000256" key="1">
    <source>
        <dbReference type="SAM" id="MobiDB-lite"/>
    </source>
</evidence>
<name>A0A3R9MPJ7_9BACT</name>
<dbReference type="InterPro" id="IPR025665">
    <property type="entry name" value="Beta-barrel_OMP_2"/>
</dbReference>
<feature type="region of interest" description="Disordered" evidence="1">
    <location>
        <begin position="81"/>
        <end position="158"/>
    </location>
</feature>
<keyword evidence="2" id="KW-1133">Transmembrane helix</keyword>
<accession>A0A3R9MPJ7</accession>
<feature type="transmembrane region" description="Helical" evidence="2">
    <location>
        <begin position="47"/>
        <end position="67"/>
    </location>
</feature>
<evidence type="ECO:0000313" key="4">
    <source>
        <dbReference type="EMBL" id="RSK45329.1"/>
    </source>
</evidence>
<dbReference type="RefSeq" id="WP_125423480.1">
    <property type="nucleotide sequence ID" value="NZ_RWIT01000014.1"/>
</dbReference>
<feature type="domain" description="Outer membrane protein beta-barrel" evidence="3">
    <location>
        <begin position="311"/>
        <end position="472"/>
    </location>
</feature>
<dbReference type="Proteomes" id="UP000273500">
    <property type="component" value="Unassembled WGS sequence"/>
</dbReference>
<comment type="caution">
    <text evidence="4">The sequence shown here is derived from an EMBL/GenBank/DDBJ whole genome shotgun (WGS) entry which is preliminary data.</text>
</comment>
<feature type="compositionally biased region" description="Low complexity" evidence="1">
    <location>
        <begin position="246"/>
        <end position="263"/>
    </location>
</feature>
<feature type="region of interest" description="Disordered" evidence="1">
    <location>
        <begin position="219"/>
        <end position="273"/>
    </location>
</feature>
<evidence type="ECO:0000256" key="2">
    <source>
        <dbReference type="SAM" id="Phobius"/>
    </source>
</evidence>
<dbReference type="OrthoDB" id="863638at2"/>
<keyword evidence="2" id="KW-0812">Transmembrane</keyword>
<sequence length="519" mass="55835">MTENDSEQLYHDLRRKLEGYGSAPPESVWAGIREQVPARQPRRWRPLLVLLLLGFLSGSVLVGSHYWPSSATFAGGNLADAGKPTAARTTSEGSGEAPVVAAAPPRLATEPAEAAATPRTTTTPATAAPSATAAPEVAASATSKATSGRASVLPSRAPHILPTITARTKRERLTGVARRSAEIADATATRGARQRTGGLGLLAVAATRSGTHRVRFGSREAATRGGIDGSRYSRAGRRARTDIRPGNSLTTSSTTSTGTAGSRKSTRATKLSNEPLDLLAVRPQALEVEEPEVKRQRRARKKPSRQELRLRNWSAQLLLGQNVTYRLIGASATQLERLERPGMGFSGQVSGTYAFSRQLSVSGGLGYSEYANSLHYQLRKTSSETLRQIDFRDVYRFITIPVQAQLTLGGNQRWRYGLLGGGTLAFLTSARTTEGSACNCGQREWTSDMPDSTFSRTNLALTAGAFASYQFAPGQWLTLRPQGQLFLNSLTAPSSSAPRRPWGVGVQVGYSWDLDPRKR</sequence>
<dbReference type="Pfam" id="PF13568">
    <property type="entry name" value="OMP_b-brl_2"/>
    <property type="match status" value="1"/>
</dbReference>
<feature type="compositionally biased region" description="Low complexity" evidence="1">
    <location>
        <begin position="97"/>
        <end position="143"/>
    </location>
</feature>